<gene>
    <name evidence="1" type="ORF">EAH89_25240</name>
</gene>
<comment type="caution">
    <text evidence="1">The sequence shown here is derived from an EMBL/GenBank/DDBJ whole genome shotgun (WGS) entry which is preliminary data.</text>
</comment>
<dbReference type="AlphaFoldDB" id="A0A502F9G0"/>
<evidence type="ECO:0000313" key="1">
    <source>
        <dbReference type="EMBL" id="TPG46035.1"/>
    </source>
</evidence>
<organism evidence="1 2">
    <name type="scientific">Muricoccus nepalensis</name>
    <dbReference type="NCBI Taxonomy" id="1854500"/>
    <lineage>
        <taxon>Bacteria</taxon>
        <taxon>Pseudomonadati</taxon>
        <taxon>Pseudomonadota</taxon>
        <taxon>Alphaproteobacteria</taxon>
        <taxon>Acetobacterales</taxon>
        <taxon>Roseomonadaceae</taxon>
        <taxon>Muricoccus</taxon>
    </lineage>
</organism>
<sequence>MADLEGGTPLPLVPATGEEVAEVLAYALRHDERGKPRRGAAWEVAAAVLAEQLAAHLERANMVVVKKPPRPPHST</sequence>
<dbReference type="RefSeq" id="WP_140886493.1">
    <property type="nucleotide sequence ID" value="NZ_RCZP01000042.1"/>
</dbReference>
<accession>A0A502F9G0</accession>
<protein>
    <submittedName>
        <fullName evidence="1">Uncharacterized protein</fullName>
    </submittedName>
</protein>
<dbReference type="EMBL" id="RCZP01000042">
    <property type="protein sequence ID" value="TPG46035.1"/>
    <property type="molecule type" value="Genomic_DNA"/>
</dbReference>
<dbReference type="OrthoDB" id="7285157at2"/>
<dbReference type="Proteomes" id="UP000317078">
    <property type="component" value="Unassembled WGS sequence"/>
</dbReference>
<evidence type="ECO:0000313" key="2">
    <source>
        <dbReference type="Proteomes" id="UP000317078"/>
    </source>
</evidence>
<name>A0A502F9G0_9PROT</name>
<reference evidence="1 2" key="1">
    <citation type="journal article" date="2019" name="Environ. Microbiol.">
        <title>Species interactions and distinct microbial communities in high Arctic permafrost affected cryosols are associated with the CH4 and CO2 gas fluxes.</title>
        <authorList>
            <person name="Altshuler I."/>
            <person name="Hamel J."/>
            <person name="Turney S."/>
            <person name="Magnuson E."/>
            <person name="Levesque R."/>
            <person name="Greer C."/>
            <person name="Whyte L.G."/>
        </authorList>
    </citation>
    <scope>NUCLEOTIDE SEQUENCE [LARGE SCALE GENOMIC DNA]</scope>
    <source>
        <strain evidence="1 2">S9.3B</strain>
    </source>
</reference>
<keyword evidence="2" id="KW-1185">Reference proteome</keyword>
<proteinExistence type="predicted"/>